<dbReference type="InterPro" id="IPR043128">
    <property type="entry name" value="Rev_trsase/Diguanyl_cyclase"/>
</dbReference>
<name>A0ABM2A268_AEDAL</name>
<dbReference type="PANTHER" id="PTHR37984:SF5">
    <property type="entry name" value="PROTEIN NYNRIN-LIKE"/>
    <property type="match status" value="1"/>
</dbReference>
<feature type="region of interest" description="Disordered" evidence="5">
    <location>
        <begin position="172"/>
        <end position="226"/>
    </location>
</feature>
<keyword evidence="3" id="KW-0540">Nuclease</keyword>
<reference evidence="7" key="2">
    <citation type="submission" date="2025-05" db="UniProtKB">
        <authorList>
            <consortium name="EnsemblMetazoa"/>
        </authorList>
    </citation>
    <scope>IDENTIFICATION</scope>
    <source>
        <strain evidence="7">Foshan</strain>
    </source>
</reference>
<feature type="compositionally biased region" description="Polar residues" evidence="5">
    <location>
        <begin position="434"/>
        <end position="452"/>
    </location>
</feature>
<dbReference type="RefSeq" id="XP_062707427.1">
    <property type="nucleotide sequence ID" value="XM_062851443.1"/>
</dbReference>
<evidence type="ECO:0000313" key="7">
    <source>
        <dbReference type="EnsemblMetazoa" id="AALFPA23_023742.P35385"/>
    </source>
</evidence>
<dbReference type="GeneID" id="134287994"/>
<dbReference type="InterPro" id="IPR001969">
    <property type="entry name" value="Aspartic_peptidase_AS"/>
</dbReference>
<feature type="region of interest" description="Disordered" evidence="5">
    <location>
        <begin position="29"/>
        <end position="61"/>
    </location>
</feature>
<keyword evidence="4" id="KW-0255">Endonuclease</keyword>
<feature type="compositionally biased region" description="Polar residues" evidence="5">
    <location>
        <begin position="29"/>
        <end position="39"/>
    </location>
</feature>
<evidence type="ECO:0000256" key="2">
    <source>
        <dbReference type="ARBA" id="ARBA00022695"/>
    </source>
</evidence>
<organism evidence="7 8">
    <name type="scientific">Aedes albopictus</name>
    <name type="common">Asian tiger mosquito</name>
    <name type="synonym">Stegomyia albopicta</name>
    <dbReference type="NCBI Taxonomy" id="7160"/>
    <lineage>
        <taxon>Eukaryota</taxon>
        <taxon>Metazoa</taxon>
        <taxon>Ecdysozoa</taxon>
        <taxon>Arthropoda</taxon>
        <taxon>Hexapoda</taxon>
        <taxon>Insecta</taxon>
        <taxon>Pterygota</taxon>
        <taxon>Neoptera</taxon>
        <taxon>Endopterygota</taxon>
        <taxon>Diptera</taxon>
        <taxon>Nematocera</taxon>
        <taxon>Culicoidea</taxon>
        <taxon>Culicidae</taxon>
        <taxon>Culicinae</taxon>
        <taxon>Aedini</taxon>
        <taxon>Aedes</taxon>
        <taxon>Stegomyia</taxon>
    </lineage>
</organism>
<dbReference type="SUPFAM" id="SSF56672">
    <property type="entry name" value="DNA/RNA polymerases"/>
    <property type="match status" value="1"/>
</dbReference>
<feature type="domain" description="Reverse transcriptase" evidence="6">
    <location>
        <begin position="730"/>
        <end position="909"/>
    </location>
</feature>
<dbReference type="Proteomes" id="UP000069940">
    <property type="component" value="Unassembled WGS sequence"/>
</dbReference>
<dbReference type="InterPro" id="IPR050951">
    <property type="entry name" value="Retrovirus_Pol_polyprotein"/>
</dbReference>
<dbReference type="EnsemblMetazoa" id="AALFPA23_023742.R35385">
    <property type="protein sequence ID" value="AALFPA23_023742.P35385"/>
    <property type="gene ID" value="AALFPA23_023742"/>
</dbReference>
<evidence type="ECO:0000256" key="1">
    <source>
        <dbReference type="ARBA" id="ARBA00022679"/>
    </source>
</evidence>
<dbReference type="InterPro" id="IPR021109">
    <property type="entry name" value="Peptidase_aspartic_dom_sf"/>
</dbReference>
<feature type="compositionally biased region" description="Polar residues" evidence="5">
    <location>
        <begin position="208"/>
        <end position="222"/>
    </location>
</feature>
<keyword evidence="4" id="KW-0378">Hydrolase</keyword>
<evidence type="ECO:0000256" key="3">
    <source>
        <dbReference type="ARBA" id="ARBA00022722"/>
    </source>
</evidence>
<evidence type="ECO:0000259" key="6">
    <source>
        <dbReference type="PROSITE" id="PS50878"/>
    </source>
</evidence>
<feature type="region of interest" description="Disordered" evidence="5">
    <location>
        <begin position="415"/>
        <end position="453"/>
    </location>
</feature>
<dbReference type="Pfam" id="PF00078">
    <property type="entry name" value="RVT_1"/>
    <property type="match status" value="1"/>
</dbReference>
<keyword evidence="1" id="KW-0808">Transferase</keyword>
<sequence>MSGPRNSDNIADISDWGLDQRLQGAPNVWSSTAMEPNQYSRPLSRLVPRPPIPTLGNSGTAARNLGVNESAEADEFRESMGAASLASSSVLELNIPEDRTGVNPFLNIPDGVGSSAPRVHFVDEQQNAQRDQSALPDQPQILQALGEITKTLEGFGNRITAMEQCQLLSWNYRQPTPRPPTPGGWHRPSESNPFQQDDRVQHPPSWPGNCNNYETQPTSRGGSRQVDLSYGVARSGSKNGTRRGYDITKPTFNGDIEVQHPIVFLQEVEQYVLSSGVDPRYKIQFVMSCLEGDARVWARGFSYLFINYDHFHNHFLQQFWGQRTQRLVRDELMHGNYRQRDPSKMAEYFLGLVAKARHLSTAPPEVELVFHISQHFSQDVATKLATCVDIKSAFTLLQTEDYLINSCQRNPANSFGRPRVEGRHTVESAGPRNWRNSAENGRNHGNPQSDVNNRAVRATTAEIVDESEDDHVPVANIFVDSEELLYEQTESYHAGNPVERSPLIAVQVDGLTKPALIDSGSELSCIDEALFRELKTRGAYFGELPVQRTTIHGAFGRKKKTVSSQVFIPVQVQGEYFDVALIVVEELCNPLIFGMDTLHYLKAQLEFESRELKIQIDGKTLILPFQGSGTGTNESSAVNAVEVELATDDRTDKVGASSPVFGELELTESDDLQLKELLMEFDDIFSDRPGRSHQYEHEIRVKDDTGFVQKQYPIPFRYMDSVRSQVKKMEEWGVISREPTAFINPLVVTAKKSGDVRVCLDARRLNRVLERDNEKPPEIQKMLQKLEGARIFSSIDLTSSYWQISIKKEHRKYVGFLFDQKSYVFNVLPFGLNTAVASFSRAMDLILGPEILEFIEKYLDDLLVHSRTFQEHLQHLRTLFQKLRAAGLTISKEKSKFCRSSLKFLGHIVGKDGVSIDPDKLSAIDNYPEPEDLKQLKSFLGLDGLVD</sequence>
<dbReference type="CDD" id="cd00303">
    <property type="entry name" value="retropepsin_like"/>
    <property type="match status" value="1"/>
</dbReference>
<dbReference type="PROSITE" id="PS50878">
    <property type="entry name" value="RT_POL"/>
    <property type="match status" value="1"/>
</dbReference>
<dbReference type="PROSITE" id="PS00141">
    <property type="entry name" value="ASP_PROTEASE"/>
    <property type="match status" value="1"/>
</dbReference>
<evidence type="ECO:0000256" key="5">
    <source>
        <dbReference type="SAM" id="MobiDB-lite"/>
    </source>
</evidence>
<dbReference type="PANTHER" id="PTHR37984">
    <property type="entry name" value="PROTEIN CBG26694"/>
    <property type="match status" value="1"/>
</dbReference>
<dbReference type="Gene3D" id="3.10.10.10">
    <property type="entry name" value="HIV Type 1 Reverse Transcriptase, subunit A, domain 1"/>
    <property type="match status" value="1"/>
</dbReference>
<evidence type="ECO:0000313" key="8">
    <source>
        <dbReference type="Proteomes" id="UP000069940"/>
    </source>
</evidence>
<reference evidence="8" key="1">
    <citation type="journal article" date="2015" name="Proc. Natl. Acad. Sci. U.S.A.">
        <title>Genome sequence of the Asian Tiger mosquito, Aedes albopictus, reveals insights into its biology, genetics, and evolution.</title>
        <authorList>
            <person name="Chen X.G."/>
            <person name="Jiang X."/>
            <person name="Gu J."/>
            <person name="Xu M."/>
            <person name="Wu Y."/>
            <person name="Deng Y."/>
            <person name="Zhang C."/>
            <person name="Bonizzoni M."/>
            <person name="Dermauw W."/>
            <person name="Vontas J."/>
            <person name="Armbruster P."/>
            <person name="Huang X."/>
            <person name="Yang Y."/>
            <person name="Zhang H."/>
            <person name="He W."/>
            <person name="Peng H."/>
            <person name="Liu Y."/>
            <person name="Wu K."/>
            <person name="Chen J."/>
            <person name="Lirakis M."/>
            <person name="Topalis P."/>
            <person name="Van Leeuwen T."/>
            <person name="Hall A.B."/>
            <person name="Jiang X."/>
            <person name="Thorpe C."/>
            <person name="Mueller R.L."/>
            <person name="Sun C."/>
            <person name="Waterhouse R.M."/>
            <person name="Yan G."/>
            <person name="Tu Z.J."/>
            <person name="Fang X."/>
            <person name="James A.A."/>
        </authorList>
    </citation>
    <scope>NUCLEOTIDE SEQUENCE [LARGE SCALE GENOMIC DNA]</scope>
    <source>
        <strain evidence="8">Foshan</strain>
    </source>
</reference>
<dbReference type="InterPro" id="IPR043502">
    <property type="entry name" value="DNA/RNA_pol_sf"/>
</dbReference>
<accession>A0ABM2A268</accession>
<proteinExistence type="predicted"/>
<dbReference type="Gene3D" id="2.40.70.10">
    <property type="entry name" value="Acid Proteases"/>
    <property type="match status" value="1"/>
</dbReference>
<dbReference type="InterPro" id="IPR000477">
    <property type="entry name" value="RT_dom"/>
</dbReference>
<dbReference type="Gene3D" id="3.30.70.270">
    <property type="match status" value="1"/>
</dbReference>
<keyword evidence="2" id="KW-0548">Nucleotidyltransferase</keyword>
<dbReference type="CDD" id="cd01647">
    <property type="entry name" value="RT_LTR"/>
    <property type="match status" value="1"/>
</dbReference>
<evidence type="ECO:0000256" key="4">
    <source>
        <dbReference type="ARBA" id="ARBA00022759"/>
    </source>
</evidence>
<keyword evidence="8" id="KW-1185">Reference proteome</keyword>
<dbReference type="SUPFAM" id="SSF50630">
    <property type="entry name" value="Acid proteases"/>
    <property type="match status" value="1"/>
</dbReference>
<protein>
    <recommendedName>
        <fullName evidence="6">Reverse transcriptase domain-containing protein</fullName>
    </recommendedName>
</protein>